<dbReference type="AlphaFoldDB" id="A0A2P2JPQ5"/>
<proteinExistence type="predicted"/>
<dbReference type="EMBL" id="GGEC01014956">
    <property type="protein sequence ID" value="MBW95439.1"/>
    <property type="molecule type" value="Transcribed_RNA"/>
</dbReference>
<name>A0A2P2JPQ5_RHIMU</name>
<organism evidence="1">
    <name type="scientific">Rhizophora mucronata</name>
    <name type="common">Asiatic mangrove</name>
    <dbReference type="NCBI Taxonomy" id="61149"/>
    <lineage>
        <taxon>Eukaryota</taxon>
        <taxon>Viridiplantae</taxon>
        <taxon>Streptophyta</taxon>
        <taxon>Embryophyta</taxon>
        <taxon>Tracheophyta</taxon>
        <taxon>Spermatophyta</taxon>
        <taxon>Magnoliopsida</taxon>
        <taxon>eudicotyledons</taxon>
        <taxon>Gunneridae</taxon>
        <taxon>Pentapetalae</taxon>
        <taxon>rosids</taxon>
        <taxon>fabids</taxon>
        <taxon>Malpighiales</taxon>
        <taxon>Rhizophoraceae</taxon>
        <taxon>Rhizophora</taxon>
    </lineage>
</organism>
<reference evidence="1" key="1">
    <citation type="submission" date="2018-02" db="EMBL/GenBank/DDBJ databases">
        <title>Rhizophora mucronata_Transcriptome.</title>
        <authorList>
            <person name="Meera S.P."/>
            <person name="Sreeshan A."/>
            <person name="Augustine A."/>
        </authorList>
    </citation>
    <scope>NUCLEOTIDE SEQUENCE</scope>
    <source>
        <tissue evidence="1">Leaf</tissue>
    </source>
</reference>
<accession>A0A2P2JPQ5</accession>
<evidence type="ECO:0000313" key="1">
    <source>
        <dbReference type="EMBL" id="MBW95439.1"/>
    </source>
</evidence>
<protein>
    <submittedName>
        <fullName evidence="1">Uncharacterized protein</fullName>
    </submittedName>
</protein>
<sequence>MYIFFGILVLINHFDCRFLNALILQIYAFAFQNFLIRTSVLWPSISRNIFQYKTSSPLVSLAKIGSGRHVA</sequence>